<gene>
    <name evidence="1" type="ORF">AC578_892</name>
</gene>
<proteinExistence type="predicted"/>
<evidence type="ECO:0008006" key="3">
    <source>
        <dbReference type="Google" id="ProtNLM"/>
    </source>
</evidence>
<name>A0A139GTR7_9PEZI</name>
<sequence length="329" mass="36737">MASVLPTPSTLEKSFNSLPAEVLLEVIPYIPYTPHGLACLCLTCERLNVLIKHHEHGLVKDIKLLQLSPIALQLFPNLQTDTFEGLRTLHQRLDALEELHAHWLKITGAGPELDWLKGRWESIHKAGLLLLYRLQDTASYCNKVALINGLPATSLACLLFKLISSIKILRIYGPNPINGHHQAGDVMARSDIELAFEEMLLHHGPDFFIAMLKAGNVMYSNPKSQWAIDALQSEISGMIDRQTRPGPDGNPRPPTLTSCLRRAFAAKLGVHVSQNVSKMWEVLSWTNFDDMHDSKLLISVVSGEALTERNDMLEMRLWAWEGRTCGGAV</sequence>
<dbReference type="Proteomes" id="UP000070133">
    <property type="component" value="Unassembled WGS sequence"/>
</dbReference>
<keyword evidence="2" id="KW-1185">Reference proteome</keyword>
<accession>A0A139GTR7</accession>
<evidence type="ECO:0000313" key="1">
    <source>
        <dbReference type="EMBL" id="KXS93572.1"/>
    </source>
</evidence>
<protein>
    <recommendedName>
        <fullName evidence="3">F-box domain-containing protein</fullName>
    </recommendedName>
</protein>
<organism evidence="1 2">
    <name type="scientific">Pseudocercospora eumusae</name>
    <dbReference type="NCBI Taxonomy" id="321146"/>
    <lineage>
        <taxon>Eukaryota</taxon>
        <taxon>Fungi</taxon>
        <taxon>Dikarya</taxon>
        <taxon>Ascomycota</taxon>
        <taxon>Pezizomycotina</taxon>
        <taxon>Dothideomycetes</taxon>
        <taxon>Dothideomycetidae</taxon>
        <taxon>Mycosphaerellales</taxon>
        <taxon>Mycosphaerellaceae</taxon>
        <taxon>Pseudocercospora</taxon>
    </lineage>
</organism>
<evidence type="ECO:0000313" key="2">
    <source>
        <dbReference type="Proteomes" id="UP000070133"/>
    </source>
</evidence>
<reference evidence="1 2" key="1">
    <citation type="submission" date="2015-07" db="EMBL/GenBank/DDBJ databases">
        <title>Comparative genomics of the Sigatoka disease complex on banana suggests a link between parallel evolutionary changes in Pseudocercospora fijiensis and Pseudocercospora eumusae and increased virulence on the banana host.</title>
        <authorList>
            <person name="Chang T.-C."/>
            <person name="Salvucci A."/>
            <person name="Crous P.W."/>
            <person name="Stergiopoulos I."/>
        </authorList>
    </citation>
    <scope>NUCLEOTIDE SEQUENCE [LARGE SCALE GENOMIC DNA]</scope>
    <source>
        <strain evidence="1 2">CBS 114824</strain>
    </source>
</reference>
<dbReference type="OrthoDB" id="5372859at2759"/>
<comment type="caution">
    <text evidence="1">The sequence shown here is derived from an EMBL/GenBank/DDBJ whole genome shotgun (WGS) entry which is preliminary data.</text>
</comment>
<dbReference type="AlphaFoldDB" id="A0A139GTR7"/>
<dbReference type="EMBL" id="LFZN01000443">
    <property type="protein sequence ID" value="KXS93572.1"/>
    <property type="molecule type" value="Genomic_DNA"/>
</dbReference>